<dbReference type="Proteomes" id="UP000593567">
    <property type="component" value="Unassembled WGS sequence"/>
</dbReference>
<comment type="caution">
    <text evidence="1">The sequence shown here is derived from an EMBL/GenBank/DDBJ whole genome shotgun (WGS) entry which is preliminary data.</text>
</comment>
<evidence type="ECO:0000313" key="2">
    <source>
        <dbReference type="Proteomes" id="UP000593567"/>
    </source>
</evidence>
<gene>
    <name evidence="1" type="ORF">EB796_005104</name>
</gene>
<keyword evidence="2" id="KW-1185">Reference proteome</keyword>
<sequence length="75" mass="8548">MNSTPECSHQIMKLAQPSQSVCQHVHLQSANYLARVFNLSQLPRNSSCNIQITNNQLECTLYMNRFTDFANTLVC</sequence>
<proteinExistence type="predicted"/>
<dbReference type="EMBL" id="VXIV02000700">
    <property type="protein sequence ID" value="KAF6036570.1"/>
    <property type="molecule type" value="Genomic_DNA"/>
</dbReference>
<name>A0A7J7KD28_BUGNE</name>
<accession>A0A7J7KD28</accession>
<evidence type="ECO:0000313" key="1">
    <source>
        <dbReference type="EMBL" id="KAF6036570.1"/>
    </source>
</evidence>
<protein>
    <submittedName>
        <fullName evidence="1">Uncharacterized protein</fullName>
    </submittedName>
</protein>
<reference evidence="1" key="1">
    <citation type="submission" date="2020-06" db="EMBL/GenBank/DDBJ databases">
        <title>Draft genome of Bugula neritina, a colonial animal packing powerful symbionts and potential medicines.</title>
        <authorList>
            <person name="Rayko M."/>
        </authorList>
    </citation>
    <scope>NUCLEOTIDE SEQUENCE [LARGE SCALE GENOMIC DNA]</scope>
    <source>
        <strain evidence="1">Kwan_BN1</strain>
    </source>
</reference>
<organism evidence="1 2">
    <name type="scientific">Bugula neritina</name>
    <name type="common">Brown bryozoan</name>
    <name type="synonym">Sertularia neritina</name>
    <dbReference type="NCBI Taxonomy" id="10212"/>
    <lineage>
        <taxon>Eukaryota</taxon>
        <taxon>Metazoa</taxon>
        <taxon>Spiralia</taxon>
        <taxon>Lophotrochozoa</taxon>
        <taxon>Bryozoa</taxon>
        <taxon>Gymnolaemata</taxon>
        <taxon>Cheilostomatida</taxon>
        <taxon>Flustrina</taxon>
        <taxon>Buguloidea</taxon>
        <taxon>Bugulidae</taxon>
        <taxon>Bugula</taxon>
    </lineage>
</organism>
<dbReference type="AlphaFoldDB" id="A0A7J7KD28"/>